<gene>
    <name evidence="1" type="ORF">L1987_40589</name>
</gene>
<evidence type="ECO:0000313" key="2">
    <source>
        <dbReference type="Proteomes" id="UP001056120"/>
    </source>
</evidence>
<keyword evidence="2" id="KW-1185">Reference proteome</keyword>
<accession>A0ACB9GST5</accession>
<comment type="caution">
    <text evidence="1">The sequence shown here is derived from an EMBL/GenBank/DDBJ whole genome shotgun (WGS) entry which is preliminary data.</text>
</comment>
<organism evidence="1 2">
    <name type="scientific">Smallanthus sonchifolius</name>
    <dbReference type="NCBI Taxonomy" id="185202"/>
    <lineage>
        <taxon>Eukaryota</taxon>
        <taxon>Viridiplantae</taxon>
        <taxon>Streptophyta</taxon>
        <taxon>Embryophyta</taxon>
        <taxon>Tracheophyta</taxon>
        <taxon>Spermatophyta</taxon>
        <taxon>Magnoliopsida</taxon>
        <taxon>eudicotyledons</taxon>
        <taxon>Gunneridae</taxon>
        <taxon>Pentapetalae</taxon>
        <taxon>asterids</taxon>
        <taxon>campanulids</taxon>
        <taxon>Asterales</taxon>
        <taxon>Asteraceae</taxon>
        <taxon>Asteroideae</taxon>
        <taxon>Heliantheae alliance</taxon>
        <taxon>Millerieae</taxon>
        <taxon>Smallanthus</taxon>
    </lineage>
</organism>
<sequence>METSVVFNKGDHHDVNSCSTKAIKGGWKSAIFIIFVEFGERFAYYGVSGNLIMYLTLVFKQPLATAAKNVNLWHGVSAIFPIVGGFVADSYFGRFKTIVFSSVAYLLGLVLLVISVEAIPLDHRLLPFFAALYIINIGEGGHRPCIQTFAADQFDNHLPEEKAAKSSFFNWWYLGIVLGATSSILVVIYVEDNIGWGWGFAIPAIVVALALGVFLSGKSTYRREAPVGSPLTKVGQVIVAAFRKRRLLPENGWGMCVETEESGDSTVQTLARTDQFKFLDKAAIIDETDVSSGKSNPWRLCTVNQVEQVKLILRLIPIWLSCLMFAVVIAQLGTFYTKQASTLIRTIGSTNFQLPPASLQVLPGLTILTAVPLYERLLIPTARRLTGHPSGITILQRIGLGIFFSILTMIVSALVESKRVNVATQHGLLDNPKAILPMSAWWLVPQYVLMGVSDVFTIVGLQELFYDQVPDEMRSMGAAAYLSVVGVGSFMSTALISMIQVITDDEWLQGDNMNRAHLDYFYWVLACLSGFSLVLYVVLAKGFVYKEVQRDGEV</sequence>
<evidence type="ECO:0000313" key="1">
    <source>
        <dbReference type="EMBL" id="KAI3786699.1"/>
    </source>
</evidence>
<reference evidence="1 2" key="2">
    <citation type="journal article" date="2022" name="Mol. Ecol. Resour.">
        <title>The genomes of chicory, endive, great burdock and yacon provide insights into Asteraceae paleo-polyploidization history and plant inulin production.</title>
        <authorList>
            <person name="Fan W."/>
            <person name="Wang S."/>
            <person name="Wang H."/>
            <person name="Wang A."/>
            <person name="Jiang F."/>
            <person name="Liu H."/>
            <person name="Zhao H."/>
            <person name="Xu D."/>
            <person name="Zhang Y."/>
        </authorList>
    </citation>
    <scope>NUCLEOTIDE SEQUENCE [LARGE SCALE GENOMIC DNA]</scope>
    <source>
        <strain evidence="2">cv. Yunnan</strain>
        <tissue evidence="1">Leaves</tissue>
    </source>
</reference>
<name>A0ACB9GST5_9ASTR</name>
<protein>
    <submittedName>
        <fullName evidence="1">Uncharacterized protein</fullName>
    </submittedName>
</protein>
<reference evidence="2" key="1">
    <citation type="journal article" date="2022" name="Mol. Ecol. Resour.">
        <title>The genomes of chicory, endive, great burdock and yacon provide insights into Asteraceae palaeo-polyploidization history and plant inulin production.</title>
        <authorList>
            <person name="Fan W."/>
            <person name="Wang S."/>
            <person name="Wang H."/>
            <person name="Wang A."/>
            <person name="Jiang F."/>
            <person name="Liu H."/>
            <person name="Zhao H."/>
            <person name="Xu D."/>
            <person name="Zhang Y."/>
        </authorList>
    </citation>
    <scope>NUCLEOTIDE SEQUENCE [LARGE SCALE GENOMIC DNA]</scope>
    <source>
        <strain evidence="2">cv. Yunnan</strain>
    </source>
</reference>
<dbReference type="EMBL" id="CM042030">
    <property type="protein sequence ID" value="KAI3786699.1"/>
    <property type="molecule type" value="Genomic_DNA"/>
</dbReference>
<dbReference type="Proteomes" id="UP001056120">
    <property type="component" value="Linkage Group LG13"/>
</dbReference>
<proteinExistence type="predicted"/>